<dbReference type="EMBL" id="JBHFFA010000007">
    <property type="protein sequence ID" value="KAL2613580.1"/>
    <property type="molecule type" value="Genomic_DNA"/>
</dbReference>
<dbReference type="Pfam" id="PF21859">
    <property type="entry name" value="Replitron_HUH"/>
    <property type="match status" value="1"/>
</dbReference>
<proteinExistence type="predicted"/>
<protein>
    <recommendedName>
        <fullName evidence="2">Replitron HUH endonuclease domain-containing protein</fullName>
    </recommendedName>
</protein>
<accession>A0ABD1XXA0</accession>
<dbReference type="Proteomes" id="UP001605036">
    <property type="component" value="Unassembled WGS sequence"/>
</dbReference>
<evidence type="ECO:0000313" key="4">
    <source>
        <dbReference type="Proteomes" id="UP001605036"/>
    </source>
</evidence>
<evidence type="ECO:0000259" key="2">
    <source>
        <dbReference type="Pfam" id="PF21859"/>
    </source>
</evidence>
<dbReference type="AlphaFoldDB" id="A0ABD1XXA0"/>
<feature type="region of interest" description="Disordered" evidence="1">
    <location>
        <begin position="19"/>
        <end position="69"/>
    </location>
</feature>
<feature type="domain" description="Replitron HUH endonuclease" evidence="2">
    <location>
        <begin position="79"/>
        <end position="202"/>
    </location>
</feature>
<feature type="compositionally biased region" description="Polar residues" evidence="1">
    <location>
        <begin position="48"/>
        <end position="62"/>
    </location>
</feature>
<organism evidence="3 4">
    <name type="scientific">Riccia fluitans</name>
    <dbReference type="NCBI Taxonomy" id="41844"/>
    <lineage>
        <taxon>Eukaryota</taxon>
        <taxon>Viridiplantae</taxon>
        <taxon>Streptophyta</taxon>
        <taxon>Embryophyta</taxon>
        <taxon>Marchantiophyta</taxon>
        <taxon>Marchantiopsida</taxon>
        <taxon>Marchantiidae</taxon>
        <taxon>Marchantiales</taxon>
        <taxon>Ricciaceae</taxon>
        <taxon>Riccia</taxon>
    </lineage>
</organism>
<evidence type="ECO:0000313" key="3">
    <source>
        <dbReference type="EMBL" id="KAL2613580.1"/>
    </source>
</evidence>
<dbReference type="InterPro" id="IPR054424">
    <property type="entry name" value="Replitron_HUH"/>
</dbReference>
<feature type="compositionally biased region" description="Basic and acidic residues" evidence="1">
    <location>
        <begin position="19"/>
        <end position="32"/>
    </location>
</feature>
<feature type="region of interest" description="Disordered" evidence="1">
    <location>
        <begin position="307"/>
        <end position="345"/>
    </location>
</feature>
<gene>
    <name evidence="3" type="ORF">R1flu_025272</name>
</gene>
<evidence type="ECO:0000256" key="1">
    <source>
        <dbReference type="SAM" id="MobiDB-lite"/>
    </source>
</evidence>
<comment type="caution">
    <text evidence="3">The sequence shown here is derived from an EMBL/GenBank/DDBJ whole genome shotgun (WGS) entry which is preliminary data.</text>
</comment>
<reference evidence="3 4" key="1">
    <citation type="submission" date="2024-09" db="EMBL/GenBank/DDBJ databases">
        <title>Chromosome-scale assembly of Riccia fluitans.</title>
        <authorList>
            <person name="Paukszto L."/>
            <person name="Sawicki J."/>
            <person name="Karawczyk K."/>
            <person name="Piernik-Szablinska J."/>
            <person name="Szczecinska M."/>
            <person name="Mazdziarz M."/>
        </authorList>
    </citation>
    <scope>NUCLEOTIDE SEQUENCE [LARGE SCALE GENOMIC DNA]</scope>
    <source>
        <strain evidence="3">Rf_01</strain>
        <tissue evidence="3">Aerial parts of the thallus</tissue>
    </source>
</reference>
<sequence>MACRLKSMKELAREVMKRNCQEHEHEEMERTRQQQTLTKERKKARHTVNGNAQEAAKANQTKVTKKPRRVPEKMLDVSLTIGIPGENVDKKLFDLLVNWLEHRAEIAVLVLERGDAFLQLHLQGMLRAKSSSMTILKREIKEVIGWQWNLPVGGSVCLKSLREKGLHTVIGLIGYCLKDEGAPHFRFYSKNITEEQKAEGRRMHSIYGVSEYKHKLELTPANILGRALQFRKYRVKNPVSITFRRCIAEMLRSGQYIPAFRWLTSAKISRLRAERIWHACTTPDSVEVADVETIFFGLETPARYFETKEKKTTAESDGPNVDDESELPRQSSAGDDEETSTIPRVELDKCLNSGASLQRVREALLQAGFAVGINTSVKQENPMEHIPEYFRLWD</sequence>
<name>A0ABD1XXA0_9MARC</name>
<keyword evidence="4" id="KW-1185">Reference proteome</keyword>